<name>A0A0H4IZW5_9PROT</name>
<organism evidence="1 2">
    <name type="scientific">Methylophilales bacterium MBRS-H7</name>
    <dbReference type="NCBI Taxonomy" id="1623450"/>
    <lineage>
        <taxon>Bacteria</taxon>
        <taxon>Pseudomonadati</taxon>
        <taxon>Pseudomonadota</taxon>
        <taxon>Betaproteobacteria</taxon>
        <taxon>Nitrosomonadales</taxon>
        <taxon>OM43 clade</taxon>
    </lineage>
</organism>
<reference evidence="1 2" key="1">
    <citation type="submission" date="2015-03" db="EMBL/GenBank/DDBJ databases">
        <title>Comparative analysis of the OM43 clade including a novel species from Red Sea uncovers genomic and metabolic diversity among marine methylotrophs.</title>
        <authorList>
            <person name="Jimenez-Infante F."/>
            <person name="Ngugi D.K."/>
            <person name="Vinu M."/>
            <person name="Alam I."/>
            <person name="Kamau A."/>
            <person name="Blom J."/>
            <person name="Bajic V.B."/>
            <person name="Stingl U."/>
        </authorList>
    </citation>
    <scope>NUCLEOTIDE SEQUENCE [LARGE SCALE GENOMIC DNA]</scope>
    <source>
        <strain evidence="1 2">MBRSH7</strain>
    </source>
</reference>
<dbReference type="InterPro" id="IPR042268">
    <property type="entry name" value="BamC_C"/>
</dbReference>
<evidence type="ECO:0000313" key="1">
    <source>
        <dbReference type="EMBL" id="AKO66054.1"/>
    </source>
</evidence>
<dbReference type="Pfam" id="PF06804">
    <property type="entry name" value="Lipoprotein_18"/>
    <property type="match status" value="1"/>
</dbReference>
<evidence type="ECO:0000313" key="2">
    <source>
        <dbReference type="Proteomes" id="UP000066549"/>
    </source>
</evidence>
<keyword evidence="2" id="KW-1185">Reference proteome</keyword>
<protein>
    <recommendedName>
        <fullName evidence="3">Outer membrane protein assembly factor BamC</fullName>
    </recommendedName>
</protein>
<dbReference type="Gene3D" id="3.30.310.170">
    <property type="entry name" value="Outer membrane protein assembly factor BamC"/>
    <property type="match status" value="1"/>
</dbReference>
<gene>
    <name evidence="1" type="ORF">VI33_04940</name>
</gene>
<dbReference type="Proteomes" id="UP000066549">
    <property type="component" value="Chromosome"/>
</dbReference>
<dbReference type="OrthoDB" id="5291099at2"/>
<dbReference type="InterPro" id="IPR010653">
    <property type="entry name" value="NlpB/DapX"/>
</dbReference>
<dbReference type="EMBL" id="CP011002">
    <property type="protein sequence ID" value="AKO66054.1"/>
    <property type="molecule type" value="Genomic_DNA"/>
</dbReference>
<accession>A0A0H4IZW5</accession>
<evidence type="ECO:0008006" key="3">
    <source>
        <dbReference type="Google" id="ProtNLM"/>
    </source>
</evidence>
<dbReference type="PROSITE" id="PS51257">
    <property type="entry name" value="PROKAR_LIPOPROTEIN"/>
    <property type="match status" value="1"/>
</dbReference>
<proteinExistence type="predicted"/>
<sequence>MYKLILAILISIFLIGCSSIDEIPIIDKVTQPDYVSSKKAKKLEIPPDLDDVNSSNQYTINGQPTSLKQYQNKDNEKNLANLIDNEKDKIKVVKSGSMRWLVIPARQKEVWPVVENFWEEMGFDVSSSKRTGIIETKWIAESDLKKDEGTLGRFDAWLDALANTGTRRKFRTRIEDGVEDGTTEVYLSQRSVLKGLDEHYERKANHYNNTVNPDTVYVLPEYKSGEDDKKEIMVSNFKEDDLEIQYELLRRLMVKLGTSDLSARESLDTAVEIKNAELINQDDYRYIKLNDNYSRAWRRLSLAIDMVGFLVEDKNRSDGIFYIKYSNLEIDEDGKSPKKKKGLISKLAFWQDNDSSKEEDPDGQEMYRKEIEGEDQDDASPEKSDKKWSEKTWEEKFPFFANWGDDDEENVPEGEKRFRVRIVEIDDGAKVYIDYPNESLNKTKTAQSIINILYDYLKT</sequence>
<dbReference type="AlphaFoldDB" id="A0A0H4IZW5"/>